<protein>
    <submittedName>
        <fullName evidence="2">Uncharacterized protein</fullName>
    </submittedName>
</protein>
<proteinExistence type="predicted"/>
<sequence length="60" mass="6696">MVFAARSLHILHRDAVLFHGARFGKREHTCDPIQGKGQAEQQEQQQVQASFHAAESSPGR</sequence>
<keyword evidence="2" id="KW-0614">Plasmid</keyword>
<evidence type="ECO:0000256" key="1">
    <source>
        <dbReference type="SAM" id="MobiDB-lite"/>
    </source>
</evidence>
<accession>A0A2L1KFJ9</accession>
<geneLocation type="plasmid" evidence="2">
    <name>p12939-PER</name>
</geneLocation>
<reference evidence="2" key="1">
    <citation type="submission" date="2017-06" db="EMBL/GenBank/DDBJ databases">
        <title>Complete sequence of p12939-PER from clinical Pseudomonas aeruginosa.</title>
        <authorList>
            <person name="Yuan M."/>
            <person name="Feng J."/>
            <person name="Zhan Z."/>
            <person name="Jiang X."/>
            <person name="Zhang D."/>
            <person name="Chen X."/>
            <person name="Zhao X."/>
            <person name="Che J."/>
            <person name="Lu J."/>
            <person name="Xu J."/>
            <person name="Li J."/>
            <person name="Zhou D."/>
        </authorList>
    </citation>
    <scope>NUCLEOTIDE SEQUENCE</scope>
    <source>
        <plasmid evidence="2">p12939-PER</plasmid>
    </source>
</reference>
<dbReference type="EMBL" id="MF344569">
    <property type="protein sequence ID" value="AVE21107.1"/>
    <property type="molecule type" value="Genomic_DNA"/>
</dbReference>
<name>A0A2L1KFJ9_PSEAI</name>
<evidence type="ECO:0000313" key="2">
    <source>
        <dbReference type="EMBL" id="AVE21107.1"/>
    </source>
</evidence>
<feature type="region of interest" description="Disordered" evidence="1">
    <location>
        <begin position="29"/>
        <end position="60"/>
    </location>
</feature>
<feature type="compositionally biased region" description="Low complexity" evidence="1">
    <location>
        <begin position="34"/>
        <end position="49"/>
    </location>
</feature>
<dbReference type="AlphaFoldDB" id="A0A2L1KFJ9"/>
<organism evidence="2">
    <name type="scientific">Pseudomonas aeruginosa</name>
    <dbReference type="NCBI Taxonomy" id="287"/>
    <lineage>
        <taxon>Bacteria</taxon>
        <taxon>Pseudomonadati</taxon>
        <taxon>Pseudomonadota</taxon>
        <taxon>Gammaproteobacteria</taxon>
        <taxon>Pseudomonadales</taxon>
        <taxon>Pseudomonadaceae</taxon>
        <taxon>Pseudomonas</taxon>
    </lineage>
</organism>